<dbReference type="RefSeq" id="WP_191124586.1">
    <property type="nucleotide sequence ID" value="NZ_JACXWY010000008.1"/>
</dbReference>
<dbReference type="InterPro" id="IPR050772">
    <property type="entry name" value="Hydratase-Decarb/MhpD_sf"/>
</dbReference>
<feature type="domain" description="Fumarylacetoacetase-like C-terminal" evidence="2">
    <location>
        <begin position="92"/>
        <end position="247"/>
    </location>
</feature>
<dbReference type="Pfam" id="PF01557">
    <property type="entry name" value="FAA_hydrolase"/>
    <property type="match status" value="1"/>
</dbReference>
<evidence type="ECO:0000259" key="2">
    <source>
        <dbReference type="Pfam" id="PF01557"/>
    </source>
</evidence>
<dbReference type="Gene3D" id="3.90.850.10">
    <property type="entry name" value="Fumarylacetoacetase-like, C-terminal domain"/>
    <property type="match status" value="1"/>
</dbReference>
<keyword evidence="1" id="KW-0456">Lyase</keyword>
<name>A0A927EDX1_9HYPH</name>
<keyword evidence="3" id="KW-0378">Hydrolase</keyword>
<evidence type="ECO:0000256" key="1">
    <source>
        <dbReference type="ARBA" id="ARBA00023239"/>
    </source>
</evidence>
<dbReference type="PANTHER" id="PTHR30143">
    <property type="entry name" value="ACID HYDRATASE"/>
    <property type="match status" value="1"/>
</dbReference>
<dbReference type="EMBL" id="JACXWY010000008">
    <property type="protein sequence ID" value="MBD3846919.1"/>
    <property type="molecule type" value="Genomic_DNA"/>
</dbReference>
<evidence type="ECO:0000313" key="3">
    <source>
        <dbReference type="EMBL" id="MBD3846919.1"/>
    </source>
</evidence>
<dbReference type="AlphaFoldDB" id="A0A927EDX1"/>
<dbReference type="GO" id="GO:0005737">
    <property type="term" value="C:cytoplasm"/>
    <property type="evidence" value="ECO:0007669"/>
    <property type="project" value="TreeGrafter"/>
</dbReference>
<proteinExistence type="predicted"/>
<dbReference type="SUPFAM" id="SSF56529">
    <property type="entry name" value="FAH"/>
    <property type="match status" value="1"/>
</dbReference>
<dbReference type="Proteomes" id="UP000619295">
    <property type="component" value="Unassembled WGS sequence"/>
</dbReference>
<gene>
    <name evidence="3" type="ORF">IED13_14510</name>
</gene>
<dbReference type="GO" id="GO:0008684">
    <property type="term" value="F:2-oxopent-4-enoate hydratase activity"/>
    <property type="evidence" value="ECO:0007669"/>
    <property type="project" value="TreeGrafter"/>
</dbReference>
<sequence length="254" mass="26873">MALEHSRPSESQSFADELVRAHLTGKRVASPSMPVPHSPASAMQVQALVQERLARPVGGWKVAIGPQQLPVAAPLLYLYPDAAEISLFPDCTIEVELAVHLRQDLPRREPGAYQRCDILDAIENVVLGIEVIGGRFDSAASVPFLSFLADNLGNRGYVVGESVPLSALSEVNGLACDVTLNGQPLYEAPASHPAGDPLLPLLAYANAQSDNLGGLKAGQLVTTGSLCGVLPVRVAGLLDARISQLGRISVRFSE</sequence>
<dbReference type="GO" id="GO:0016787">
    <property type="term" value="F:hydrolase activity"/>
    <property type="evidence" value="ECO:0007669"/>
    <property type="project" value="UniProtKB-KW"/>
</dbReference>
<dbReference type="PANTHER" id="PTHR30143:SF0">
    <property type="entry name" value="2-KETO-4-PENTENOATE HYDRATASE"/>
    <property type="match status" value="1"/>
</dbReference>
<organism evidence="3 4">
    <name type="scientific">Bosea spartocytisi</name>
    <dbReference type="NCBI Taxonomy" id="2773451"/>
    <lineage>
        <taxon>Bacteria</taxon>
        <taxon>Pseudomonadati</taxon>
        <taxon>Pseudomonadota</taxon>
        <taxon>Alphaproteobacteria</taxon>
        <taxon>Hyphomicrobiales</taxon>
        <taxon>Boseaceae</taxon>
        <taxon>Bosea</taxon>
    </lineage>
</organism>
<keyword evidence="4" id="KW-1185">Reference proteome</keyword>
<accession>A0A927EDX1</accession>
<reference evidence="3" key="1">
    <citation type="submission" date="2020-09" db="EMBL/GenBank/DDBJ databases">
        <title>Bosea spartocytisi sp. nov. a root nodule endophyte of Spartocytisus supranubius in the high mountain ecosystem fo the Teide National Park (Canary Islands, Spain).</title>
        <authorList>
            <person name="Pulido-Suarez L."/>
            <person name="Peix A."/>
            <person name="Igual J.M."/>
            <person name="Socas-Perez N."/>
            <person name="Velazquez E."/>
            <person name="Flores-Felix J.D."/>
            <person name="Leon-Barrios M."/>
        </authorList>
    </citation>
    <scope>NUCLEOTIDE SEQUENCE</scope>
    <source>
        <strain evidence="3">SSUT16</strain>
    </source>
</reference>
<dbReference type="InterPro" id="IPR011234">
    <property type="entry name" value="Fumarylacetoacetase-like_C"/>
</dbReference>
<protein>
    <submittedName>
        <fullName evidence="3">Fumarylacetoacetate hydrolase family protein</fullName>
    </submittedName>
</protein>
<evidence type="ECO:0000313" key="4">
    <source>
        <dbReference type="Proteomes" id="UP000619295"/>
    </source>
</evidence>
<dbReference type="InterPro" id="IPR036663">
    <property type="entry name" value="Fumarylacetoacetase_C_sf"/>
</dbReference>
<comment type="caution">
    <text evidence="3">The sequence shown here is derived from an EMBL/GenBank/DDBJ whole genome shotgun (WGS) entry which is preliminary data.</text>
</comment>